<evidence type="ECO:0000256" key="2">
    <source>
        <dbReference type="ARBA" id="ARBA00023125"/>
    </source>
</evidence>
<evidence type="ECO:0000259" key="4">
    <source>
        <dbReference type="PROSITE" id="PS51071"/>
    </source>
</evidence>
<dbReference type="InterPro" id="IPR000281">
    <property type="entry name" value="HTH_RpiR"/>
</dbReference>
<dbReference type="InterPro" id="IPR046348">
    <property type="entry name" value="SIS_dom_sf"/>
</dbReference>
<name>A0ABY5HML9_9GAMM</name>
<dbReference type="RefSeq" id="WP_255855747.1">
    <property type="nucleotide sequence ID" value="NZ_CP073347.1"/>
</dbReference>
<dbReference type="EMBL" id="CP073347">
    <property type="protein sequence ID" value="UTW13555.1"/>
    <property type="molecule type" value="Genomic_DNA"/>
</dbReference>
<keyword evidence="1" id="KW-0805">Transcription regulation</keyword>
<gene>
    <name evidence="6" type="ORF">KDW95_07915</name>
</gene>
<sequence length="301" mass="32803">MHDTHFTPPHNLDSLRRLLTDLDSKQGPIRLGGQSRRVLTAMLDAPQQVALASITELAERHGVNASTLTRLARRLGLGGFNGLQQLFQLELTGSPLHFYSDQASNLVRTPDQVDNGLAAKIAQQECGNITSMVENIDPAHFSQAADLIAAAPRVRIFGVRQFYSLSYFLDYALGMLHPNTAALEAGRQGIADALSPLQPGDVLIVASCFPYTASVIKTAEVARRHGIRIIALTDSNRSPLHDIADCSFCVPNRSLFYSNAMAGFFVLGEALLSEVAARLADTALDRLRRREEMISELAPLT</sequence>
<dbReference type="InterPro" id="IPR001347">
    <property type="entry name" value="SIS_dom"/>
</dbReference>
<dbReference type="CDD" id="cd05013">
    <property type="entry name" value="SIS_RpiR"/>
    <property type="match status" value="1"/>
</dbReference>
<dbReference type="PANTHER" id="PTHR30514:SF18">
    <property type="entry name" value="RPIR-FAMILY TRANSCRIPTIONAL REGULATOR"/>
    <property type="match status" value="1"/>
</dbReference>
<evidence type="ECO:0000313" key="6">
    <source>
        <dbReference type="EMBL" id="UTW13555.1"/>
    </source>
</evidence>
<dbReference type="Pfam" id="PF01380">
    <property type="entry name" value="SIS"/>
    <property type="match status" value="1"/>
</dbReference>
<dbReference type="Pfam" id="PF01418">
    <property type="entry name" value="HTH_6"/>
    <property type="match status" value="1"/>
</dbReference>
<keyword evidence="7" id="KW-1185">Reference proteome</keyword>
<keyword evidence="3" id="KW-0804">Transcription</keyword>
<dbReference type="InterPro" id="IPR009057">
    <property type="entry name" value="Homeodomain-like_sf"/>
</dbReference>
<dbReference type="PANTHER" id="PTHR30514">
    <property type="entry name" value="GLUCOKINASE"/>
    <property type="match status" value="1"/>
</dbReference>
<dbReference type="InterPro" id="IPR047640">
    <property type="entry name" value="RpiR-like"/>
</dbReference>
<reference evidence="6" key="1">
    <citation type="submission" date="2021-04" db="EMBL/GenBank/DDBJ databases">
        <title>Oceanospirillales bacteria with DddD are important DMSP degraders in coastal seawater.</title>
        <authorList>
            <person name="Liu J."/>
        </authorList>
    </citation>
    <scope>NUCLEOTIDE SEQUENCE</scope>
    <source>
        <strain evidence="6">D13-1</strain>
    </source>
</reference>
<dbReference type="SUPFAM" id="SSF46689">
    <property type="entry name" value="Homeodomain-like"/>
    <property type="match status" value="1"/>
</dbReference>
<feature type="domain" description="HTH rpiR-type" evidence="4">
    <location>
        <begin position="18"/>
        <end position="94"/>
    </location>
</feature>
<dbReference type="Gene3D" id="3.40.50.10490">
    <property type="entry name" value="Glucose-6-phosphate isomerase like protein, domain 1"/>
    <property type="match status" value="1"/>
</dbReference>
<evidence type="ECO:0000256" key="1">
    <source>
        <dbReference type="ARBA" id="ARBA00023015"/>
    </source>
</evidence>
<dbReference type="InterPro" id="IPR036388">
    <property type="entry name" value="WH-like_DNA-bd_sf"/>
</dbReference>
<evidence type="ECO:0000313" key="7">
    <source>
        <dbReference type="Proteomes" id="UP001058461"/>
    </source>
</evidence>
<keyword evidence="2" id="KW-0238">DNA-binding</keyword>
<dbReference type="Proteomes" id="UP001058461">
    <property type="component" value="Chromosome"/>
</dbReference>
<evidence type="ECO:0000259" key="5">
    <source>
        <dbReference type="PROSITE" id="PS51464"/>
    </source>
</evidence>
<dbReference type="PROSITE" id="PS51071">
    <property type="entry name" value="HTH_RPIR"/>
    <property type="match status" value="1"/>
</dbReference>
<dbReference type="PROSITE" id="PS51464">
    <property type="entry name" value="SIS"/>
    <property type="match status" value="1"/>
</dbReference>
<proteinExistence type="predicted"/>
<protein>
    <submittedName>
        <fullName evidence="6">MurR/RpiR family transcriptional regulator</fullName>
    </submittedName>
</protein>
<organism evidence="6 7">
    <name type="scientific">Marinobacterium rhizophilum</name>
    <dbReference type="NCBI Taxonomy" id="420402"/>
    <lineage>
        <taxon>Bacteria</taxon>
        <taxon>Pseudomonadati</taxon>
        <taxon>Pseudomonadota</taxon>
        <taxon>Gammaproteobacteria</taxon>
        <taxon>Oceanospirillales</taxon>
        <taxon>Oceanospirillaceae</taxon>
        <taxon>Marinobacterium</taxon>
    </lineage>
</organism>
<dbReference type="InterPro" id="IPR035472">
    <property type="entry name" value="RpiR-like_SIS"/>
</dbReference>
<dbReference type="SUPFAM" id="SSF53697">
    <property type="entry name" value="SIS domain"/>
    <property type="match status" value="1"/>
</dbReference>
<feature type="domain" description="SIS" evidence="5">
    <location>
        <begin position="144"/>
        <end position="281"/>
    </location>
</feature>
<dbReference type="Gene3D" id="1.10.10.10">
    <property type="entry name" value="Winged helix-like DNA-binding domain superfamily/Winged helix DNA-binding domain"/>
    <property type="match status" value="1"/>
</dbReference>
<accession>A0ABY5HML9</accession>
<evidence type="ECO:0000256" key="3">
    <source>
        <dbReference type="ARBA" id="ARBA00023163"/>
    </source>
</evidence>